<evidence type="ECO:0000259" key="2">
    <source>
        <dbReference type="Pfam" id="PF13966"/>
    </source>
</evidence>
<name>A0ABR2F2D3_9ROSI</name>
<dbReference type="Pfam" id="PF13966">
    <property type="entry name" value="zf-RVT"/>
    <property type="match status" value="1"/>
</dbReference>
<evidence type="ECO:0000259" key="1">
    <source>
        <dbReference type="Pfam" id="PF13456"/>
    </source>
</evidence>
<dbReference type="InterPro" id="IPR044730">
    <property type="entry name" value="RNase_H-like_dom_plant"/>
</dbReference>
<gene>
    <name evidence="3" type="ORF">V6N12_007642</name>
</gene>
<dbReference type="InterPro" id="IPR026960">
    <property type="entry name" value="RVT-Znf"/>
</dbReference>
<dbReference type="InterPro" id="IPR002156">
    <property type="entry name" value="RNaseH_domain"/>
</dbReference>
<evidence type="ECO:0000313" key="3">
    <source>
        <dbReference type="EMBL" id="KAK8569110.1"/>
    </source>
</evidence>
<feature type="domain" description="RNase H type-1" evidence="1">
    <location>
        <begin position="320"/>
        <end position="388"/>
    </location>
</feature>
<comment type="caution">
    <text evidence="3">The sequence shown here is derived from an EMBL/GenBank/DDBJ whole genome shotgun (WGS) entry which is preliminary data.</text>
</comment>
<organism evidence="3 4">
    <name type="scientific">Hibiscus sabdariffa</name>
    <name type="common">roselle</name>
    <dbReference type="NCBI Taxonomy" id="183260"/>
    <lineage>
        <taxon>Eukaryota</taxon>
        <taxon>Viridiplantae</taxon>
        <taxon>Streptophyta</taxon>
        <taxon>Embryophyta</taxon>
        <taxon>Tracheophyta</taxon>
        <taxon>Spermatophyta</taxon>
        <taxon>Magnoliopsida</taxon>
        <taxon>eudicotyledons</taxon>
        <taxon>Gunneridae</taxon>
        <taxon>Pentapetalae</taxon>
        <taxon>rosids</taxon>
        <taxon>malvids</taxon>
        <taxon>Malvales</taxon>
        <taxon>Malvaceae</taxon>
        <taxon>Malvoideae</taxon>
        <taxon>Hibiscus</taxon>
    </lineage>
</organism>
<evidence type="ECO:0000313" key="4">
    <source>
        <dbReference type="Proteomes" id="UP001472677"/>
    </source>
</evidence>
<protein>
    <recommendedName>
        <fullName evidence="5">Reverse transcriptase zinc-binding domain-containing protein</fullName>
    </recommendedName>
</protein>
<proteinExistence type="predicted"/>
<sequence>MAAISRANYGKRVGLLDAKIQTIGLFRVTWKKRHNVLPLHSIKNRARNKIPTLKGKCRNQRNPSGLRAYGTGEEQVGCRVWESASAHSAGVESSGASVVYGDGQLGSNGRLIHPLNDTWIPSLDPLAAHIKDELSPPSFDSLSGLLNDNGQWDQDKLSAIFRPKAIQHILGVKCPDPLDRDDCIVWRWMPKHNFETQSAYSHVAETTWDPKSTAWKHIWRAPIPQCLRVFLWTSFKKKLMTNLKRYRRFISNSALCSLCNVTDKSTLNILRDCVVARKKSRTDFVFNDLMPSLESTTGRAITWARYYAHIKKYNSSFVRLEVAWAQGVVLLELQSDCAEAVKMVNSPNAERSSLPLVWGTARLRKRSWITNIHWIPRGSNQPADTLAKIVAPNSHDVVHLQSSPQALLPLLHEDTSTIPAITA</sequence>
<dbReference type="CDD" id="cd06222">
    <property type="entry name" value="RNase_H_like"/>
    <property type="match status" value="1"/>
</dbReference>
<feature type="domain" description="Reverse transcriptase zinc-binding" evidence="2">
    <location>
        <begin position="194"/>
        <end position="277"/>
    </location>
</feature>
<reference evidence="3 4" key="1">
    <citation type="journal article" date="2024" name="G3 (Bethesda)">
        <title>Genome assembly of Hibiscus sabdariffa L. provides insights into metabolisms of medicinal natural products.</title>
        <authorList>
            <person name="Kim T."/>
        </authorList>
    </citation>
    <scope>NUCLEOTIDE SEQUENCE [LARGE SCALE GENOMIC DNA]</scope>
    <source>
        <strain evidence="3">TK-2024</strain>
        <tissue evidence="3">Old leaves</tissue>
    </source>
</reference>
<accession>A0ABR2F2D3</accession>
<dbReference type="Pfam" id="PF13456">
    <property type="entry name" value="RVT_3"/>
    <property type="match status" value="1"/>
</dbReference>
<dbReference type="Proteomes" id="UP001472677">
    <property type="component" value="Unassembled WGS sequence"/>
</dbReference>
<keyword evidence="4" id="KW-1185">Reference proteome</keyword>
<dbReference type="EMBL" id="JBBPBM010000009">
    <property type="protein sequence ID" value="KAK8569110.1"/>
    <property type="molecule type" value="Genomic_DNA"/>
</dbReference>
<evidence type="ECO:0008006" key="5">
    <source>
        <dbReference type="Google" id="ProtNLM"/>
    </source>
</evidence>